<feature type="compositionally biased region" description="Low complexity" evidence="8">
    <location>
        <begin position="94"/>
        <end position="105"/>
    </location>
</feature>
<dbReference type="OrthoDB" id="3349449at2759"/>
<keyword evidence="5 7" id="KW-0067">ATP-binding</keyword>
<dbReference type="AlphaFoldDB" id="A0A0L0SUJ5"/>
<dbReference type="InterPro" id="IPR039756">
    <property type="entry name" value="Lsb6/PI4K2"/>
</dbReference>
<dbReference type="PANTHER" id="PTHR12865:SF1">
    <property type="entry name" value="PHOSPHATIDYLINOSITOL 4-KINASE TYPE 2"/>
    <property type="match status" value="1"/>
</dbReference>
<dbReference type="VEuPathDB" id="FungiDB:AMAG_19371"/>
<proteinExistence type="inferred from homology"/>
<evidence type="ECO:0000256" key="4">
    <source>
        <dbReference type="ARBA" id="ARBA00022777"/>
    </source>
</evidence>
<dbReference type="GO" id="GO:0004430">
    <property type="term" value="F:1-phosphatidylinositol 4-kinase activity"/>
    <property type="evidence" value="ECO:0007669"/>
    <property type="project" value="UniProtKB-UniRule"/>
</dbReference>
<dbReference type="InterPro" id="IPR000403">
    <property type="entry name" value="PI3/4_kinase_cat_dom"/>
</dbReference>
<feature type="region of interest" description="Disordered" evidence="8">
    <location>
        <begin position="139"/>
        <end position="171"/>
    </location>
</feature>
<comment type="catalytic activity">
    <reaction evidence="7">
        <text>a 1,2-diacyl-sn-glycero-3-phospho-(1D-myo-inositol) + ATP = a 1,2-diacyl-sn-glycero-3-phospho-(1D-myo-inositol 4-phosphate) + ADP + H(+)</text>
        <dbReference type="Rhea" id="RHEA:19877"/>
        <dbReference type="ChEBI" id="CHEBI:15378"/>
        <dbReference type="ChEBI" id="CHEBI:30616"/>
        <dbReference type="ChEBI" id="CHEBI:57880"/>
        <dbReference type="ChEBI" id="CHEBI:58178"/>
        <dbReference type="ChEBI" id="CHEBI:456216"/>
        <dbReference type="EC" id="2.7.1.67"/>
    </reaction>
</comment>
<evidence type="ECO:0000313" key="11">
    <source>
        <dbReference type="Proteomes" id="UP000054350"/>
    </source>
</evidence>
<keyword evidence="11" id="KW-1185">Reference proteome</keyword>
<evidence type="ECO:0000256" key="6">
    <source>
        <dbReference type="ARBA" id="ARBA00023136"/>
    </source>
</evidence>
<keyword evidence="1 7" id="KW-1003">Cell membrane</keyword>
<organism evidence="10 11">
    <name type="scientific">Allomyces macrogynus (strain ATCC 38327)</name>
    <name type="common">Allomyces javanicus var. macrogynus</name>
    <dbReference type="NCBI Taxonomy" id="578462"/>
    <lineage>
        <taxon>Eukaryota</taxon>
        <taxon>Fungi</taxon>
        <taxon>Fungi incertae sedis</taxon>
        <taxon>Blastocladiomycota</taxon>
        <taxon>Blastocladiomycetes</taxon>
        <taxon>Blastocladiales</taxon>
        <taxon>Blastocladiaceae</taxon>
        <taxon>Allomyces</taxon>
    </lineage>
</organism>
<keyword evidence="6" id="KW-0472">Membrane</keyword>
<feature type="domain" description="PI3K/PI4K catalytic" evidence="9">
    <location>
        <begin position="176"/>
        <end position="253"/>
    </location>
</feature>
<accession>A0A0L0SUJ5</accession>
<keyword evidence="2 7" id="KW-0808">Transferase</keyword>
<keyword evidence="3 7" id="KW-0547">Nucleotide-binding</keyword>
<evidence type="ECO:0000313" key="10">
    <source>
        <dbReference type="EMBL" id="KNE66263.1"/>
    </source>
</evidence>
<dbReference type="PANTHER" id="PTHR12865">
    <property type="entry name" value="PHOSPHATIDYLINOSITOL 4-KINASE TYPE-II"/>
    <property type="match status" value="1"/>
</dbReference>
<evidence type="ECO:0000256" key="2">
    <source>
        <dbReference type="ARBA" id="ARBA00022679"/>
    </source>
</evidence>
<dbReference type="GO" id="GO:0005802">
    <property type="term" value="C:trans-Golgi network"/>
    <property type="evidence" value="ECO:0007669"/>
    <property type="project" value="TreeGrafter"/>
</dbReference>
<evidence type="ECO:0000256" key="1">
    <source>
        <dbReference type="ARBA" id="ARBA00022475"/>
    </source>
</evidence>
<dbReference type="eggNOG" id="KOG2381">
    <property type="taxonomic scope" value="Eukaryota"/>
</dbReference>
<dbReference type="GO" id="GO:0007030">
    <property type="term" value="P:Golgi organization"/>
    <property type="evidence" value="ECO:0007669"/>
    <property type="project" value="TreeGrafter"/>
</dbReference>
<evidence type="ECO:0000259" key="9">
    <source>
        <dbReference type="Pfam" id="PF00454"/>
    </source>
</evidence>
<comment type="similarity">
    <text evidence="7">Belongs to the PI3/PI4-kinase family.</text>
</comment>
<evidence type="ECO:0000256" key="7">
    <source>
        <dbReference type="RuleBase" id="RU367084"/>
    </source>
</evidence>
<dbReference type="GO" id="GO:0007032">
    <property type="term" value="P:endosome organization"/>
    <property type="evidence" value="ECO:0007669"/>
    <property type="project" value="TreeGrafter"/>
</dbReference>
<dbReference type="GO" id="GO:0046854">
    <property type="term" value="P:phosphatidylinositol phosphate biosynthetic process"/>
    <property type="evidence" value="ECO:0007669"/>
    <property type="project" value="UniProtKB-UniRule"/>
</dbReference>
<comment type="subcellular location">
    <subcellularLocation>
        <location evidence="7">Cell membrane</location>
        <topology evidence="7">Peripheral membrane protein</topology>
    </subcellularLocation>
    <subcellularLocation>
        <location evidence="7">Vacuole membrane</location>
        <topology evidence="7">Peripheral membrane protein</topology>
    </subcellularLocation>
</comment>
<gene>
    <name evidence="10" type="ORF">AMAG_19371</name>
</gene>
<dbReference type="EMBL" id="GG745349">
    <property type="protein sequence ID" value="KNE66263.1"/>
    <property type="molecule type" value="Genomic_DNA"/>
</dbReference>
<feature type="region of interest" description="Disordered" evidence="8">
    <location>
        <begin position="303"/>
        <end position="327"/>
    </location>
</feature>
<evidence type="ECO:0000256" key="5">
    <source>
        <dbReference type="ARBA" id="ARBA00022840"/>
    </source>
</evidence>
<feature type="region of interest" description="Disordered" evidence="8">
    <location>
        <begin position="14"/>
        <end position="33"/>
    </location>
</feature>
<dbReference type="EC" id="2.7.1.67" evidence="7"/>
<dbReference type="GO" id="GO:0005886">
    <property type="term" value="C:plasma membrane"/>
    <property type="evidence" value="ECO:0007669"/>
    <property type="project" value="UniProtKB-SubCell"/>
</dbReference>
<feature type="region of interest" description="Disordered" evidence="8">
    <location>
        <begin position="94"/>
        <end position="127"/>
    </location>
</feature>
<protein>
    <recommendedName>
        <fullName evidence="7">Phosphatidylinositol 4-kinase</fullName>
        <ecNumber evidence="7">2.7.1.67</ecNumber>
    </recommendedName>
</protein>
<evidence type="ECO:0000256" key="3">
    <source>
        <dbReference type="ARBA" id="ARBA00022741"/>
    </source>
</evidence>
<dbReference type="GO" id="GO:0005524">
    <property type="term" value="F:ATP binding"/>
    <property type="evidence" value="ECO:0007669"/>
    <property type="project" value="UniProtKB-UniRule"/>
</dbReference>
<reference evidence="11" key="2">
    <citation type="submission" date="2009-11" db="EMBL/GenBank/DDBJ databases">
        <title>The Genome Sequence of Allomyces macrogynus strain ATCC 38327.</title>
        <authorList>
            <consortium name="The Broad Institute Genome Sequencing Platform"/>
            <person name="Russ C."/>
            <person name="Cuomo C."/>
            <person name="Shea T."/>
            <person name="Young S.K."/>
            <person name="Zeng Q."/>
            <person name="Koehrsen M."/>
            <person name="Haas B."/>
            <person name="Borodovsky M."/>
            <person name="Guigo R."/>
            <person name="Alvarado L."/>
            <person name="Berlin A."/>
            <person name="Borenstein D."/>
            <person name="Chen Z."/>
            <person name="Engels R."/>
            <person name="Freedman E."/>
            <person name="Gellesch M."/>
            <person name="Goldberg J."/>
            <person name="Griggs A."/>
            <person name="Gujja S."/>
            <person name="Heiman D."/>
            <person name="Hepburn T."/>
            <person name="Howarth C."/>
            <person name="Jen D."/>
            <person name="Larson L."/>
            <person name="Lewis B."/>
            <person name="Mehta T."/>
            <person name="Park D."/>
            <person name="Pearson M."/>
            <person name="Roberts A."/>
            <person name="Saif S."/>
            <person name="Shenoy N."/>
            <person name="Sisk P."/>
            <person name="Stolte C."/>
            <person name="Sykes S."/>
            <person name="Walk T."/>
            <person name="White J."/>
            <person name="Yandava C."/>
            <person name="Burger G."/>
            <person name="Gray M.W."/>
            <person name="Holland P.W.H."/>
            <person name="King N."/>
            <person name="Lang F.B.F."/>
            <person name="Roger A.J."/>
            <person name="Ruiz-Trillo I."/>
            <person name="Lander E."/>
            <person name="Nusbaum C."/>
        </authorList>
    </citation>
    <scope>NUCLEOTIDE SEQUENCE [LARGE SCALE GENOMIC DNA]</scope>
    <source>
        <strain evidence="11">ATCC 38327</strain>
    </source>
</reference>
<keyword evidence="4 7" id="KW-0418">Kinase</keyword>
<dbReference type="STRING" id="578462.A0A0L0SUJ5"/>
<evidence type="ECO:0000256" key="8">
    <source>
        <dbReference type="SAM" id="MobiDB-lite"/>
    </source>
</evidence>
<dbReference type="Pfam" id="PF00454">
    <property type="entry name" value="PI3_PI4_kinase"/>
    <property type="match status" value="1"/>
</dbReference>
<comment type="cofactor">
    <cofactor evidence="7">
        <name>Mg(2+)</name>
        <dbReference type="ChEBI" id="CHEBI:18420"/>
    </cofactor>
    <cofactor evidence="7">
        <name>Mn(2+)</name>
        <dbReference type="ChEBI" id="CHEBI:29035"/>
    </cofactor>
</comment>
<dbReference type="Proteomes" id="UP000054350">
    <property type="component" value="Unassembled WGS sequence"/>
</dbReference>
<dbReference type="GO" id="GO:0000329">
    <property type="term" value="C:fungal-type vacuole membrane"/>
    <property type="evidence" value="ECO:0007669"/>
    <property type="project" value="TreeGrafter"/>
</dbReference>
<reference evidence="10 11" key="1">
    <citation type="submission" date="2009-11" db="EMBL/GenBank/DDBJ databases">
        <title>Annotation of Allomyces macrogynus ATCC 38327.</title>
        <authorList>
            <consortium name="The Broad Institute Genome Sequencing Platform"/>
            <person name="Russ C."/>
            <person name="Cuomo C."/>
            <person name="Burger G."/>
            <person name="Gray M.W."/>
            <person name="Holland P.W.H."/>
            <person name="King N."/>
            <person name="Lang F.B.F."/>
            <person name="Roger A.J."/>
            <person name="Ruiz-Trillo I."/>
            <person name="Young S.K."/>
            <person name="Zeng Q."/>
            <person name="Gargeya S."/>
            <person name="Fitzgerald M."/>
            <person name="Haas B."/>
            <person name="Abouelleil A."/>
            <person name="Alvarado L."/>
            <person name="Arachchi H.M."/>
            <person name="Berlin A."/>
            <person name="Chapman S.B."/>
            <person name="Gearin G."/>
            <person name="Goldberg J."/>
            <person name="Griggs A."/>
            <person name="Gujja S."/>
            <person name="Hansen M."/>
            <person name="Heiman D."/>
            <person name="Howarth C."/>
            <person name="Larimer J."/>
            <person name="Lui A."/>
            <person name="MacDonald P.J.P."/>
            <person name="McCowen C."/>
            <person name="Montmayeur A."/>
            <person name="Murphy C."/>
            <person name="Neiman D."/>
            <person name="Pearson M."/>
            <person name="Priest M."/>
            <person name="Roberts A."/>
            <person name="Saif S."/>
            <person name="Shea T."/>
            <person name="Sisk P."/>
            <person name="Stolte C."/>
            <person name="Sykes S."/>
            <person name="Wortman J."/>
            <person name="Nusbaum C."/>
            <person name="Birren B."/>
        </authorList>
    </citation>
    <scope>NUCLEOTIDE SEQUENCE [LARGE SCALE GENOMIC DNA]</scope>
    <source>
        <strain evidence="10 11">ATCC 38327</strain>
    </source>
</reference>
<dbReference type="GO" id="GO:0005768">
    <property type="term" value="C:endosome"/>
    <property type="evidence" value="ECO:0007669"/>
    <property type="project" value="UniProtKB-UniRule"/>
</dbReference>
<name>A0A0L0SUJ5_ALLM3</name>
<sequence>MSFFKRFNRPLKSLGAGGGTRDLPPSSGSPNTVGIASPLADQLSGLSFQLPLKTGSFQLFLRGFKDASIFLKIHPLPLDPRTTSPTAAAAVASASASSSTTSSPARLGASSRPASSANADAGVPETRIDMTPLASLDASLDESNGGIAGQQQQQQQPLLMGDSPAPPPTTGYQGIWDDATYNSFVNQFQRLTILDYLMRNTDRGLDNWMIKYADGRIQVAAIDHGLAFPFKHPDKWRCYPYGWLYMPLAKLPYQPSLAAYTAQLLRDRGAGYRPLDAPGAARAAGAYGEDDDDAVHVAGEYFDATDDDDNYSESGAEGGDYYWVEDEDGPSARRLRPRLQPSKMYR</sequence>